<evidence type="ECO:0000256" key="1">
    <source>
        <dbReference type="ARBA" id="ARBA00007274"/>
    </source>
</evidence>
<dbReference type="InterPro" id="IPR001451">
    <property type="entry name" value="Hexapep"/>
</dbReference>
<evidence type="ECO:0000256" key="2">
    <source>
        <dbReference type="PIRSR" id="PIRSR620019-1"/>
    </source>
</evidence>
<dbReference type="RefSeq" id="WP_141816895.1">
    <property type="nucleotide sequence ID" value="NZ_VFPL01000002.1"/>
</dbReference>
<evidence type="ECO:0008006" key="5">
    <source>
        <dbReference type="Google" id="ProtNLM"/>
    </source>
</evidence>
<dbReference type="EMBL" id="VWNE01000007">
    <property type="protein sequence ID" value="KAA8484658.1"/>
    <property type="molecule type" value="Genomic_DNA"/>
</dbReference>
<dbReference type="Proteomes" id="UP000322918">
    <property type="component" value="Unassembled WGS sequence"/>
</dbReference>
<protein>
    <recommendedName>
        <fullName evidence="5">Acetyltransferase</fullName>
    </recommendedName>
</protein>
<comment type="similarity">
    <text evidence="1">Belongs to the transferase hexapeptide repeat family.</text>
</comment>
<dbReference type="InterPro" id="IPR050179">
    <property type="entry name" value="Trans_hexapeptide_repeat"/>
</dbReference>
<accession>A0A5M9HH53</accession>
<dbReference type="PANTHER" id="PTHR43300">
    <property type="entry name" value="ACETYLTRANSFERASE"/>
    <property type="match status" value="1"/>
</dbReference>
<proteinExistence type="inferred from homology"/>
<dbReference type="CDD" id="cd03360">
    <property type="entry name" value="LbH_AT_putative"/>
    <property type="match status" value="1"/>
</dbReference>
<dbReference type="NCBIfam" id="TIGR03570">
    <property type="entry name" value="NeuD_NnaD"/>
    <property type="match status" value="1"/>
</dbReference>
<evidence type="ECO:0000313" key="4">
    <source>
        <dbReference type="Proteomes" id="UP000322918"/>
    </source>
</evidence>
<sequence>MIKEIILIGAFHEIIEMAEDLNIKILGLIDNRKNGEYRGYPVLATDMNADSLSEEFKQTPLVITPDQPSVRMKLSAAYTHYGYHFTTLIAKECRISKSAELGKGVIAQSGVNISAQARIADFVKLNTSCNIMHDTVIGKYSTVAPNAVVLGNVNVGESCYIGSNSTILPNVSICNNVIIGAGAVVTKDIDVPGVFIGLPARKRQ</sequence>
<comment type="caution">
    <text evidence="3">The sequence shown here is derived from an EMBL/GenBank/DDBJ whole genome shotgun (WGS) entry which is preliminary data.</text>
</comment>
<organism evidence="3 4">
    <name type="scientific">Arcticibacter tournemirensis</name>
    <dbReference type="NCBI Taxonomy" id="699437"/>
    <lineage>
        <taxon>Bacteria</taxon>
        <taxon>Pseudomonadati</taxon>
        <taxon>Bacteroidota</taxon>
        <taxon>Sphingobacteriia</taxon>
        <taxon>Sphingobacteriales</taxon>
        <taxon>Sphingobacteriaceae</taxon>
        <taxon>Arcticibacter</taxon>
    </lineage>
</organism>
<dbReference type="Gene3D" id="2.160.10.10">
    <property type="entry name" value="Hexapeptide repeat proteins"/>
    <property type="match status" value="1"/>
</dbReference>
<dbReference type="InterPro" id="IPR020019">
    <property type="entry name" value="AcTrfase_PglD-like"/>
</dbReference>
<dbReference type="PANTHER" id="PTHR43300:SF7">
    <property type="entry name" value="UDP-N-ACETYLBACILLOSAMINE N-ACETYLTRANSFERASE"/>
    <property type="match status" value="1"/>
</dbReference>
<gene>
    <name evidence="3" type="ORF">F1649_05645</name>
</gene>
<evidence type="ECO:0000313" key="3">
    <source>
        <dbReference type="EMBL" id="KAA8484658.1"/>
    </source>
</evidence>
<reference evidence="3 4" key="1">
    <citation type="submission" date="2019-09" db="EMBL/GenBank/DDBJ databases">
        <title>Pararcticibacter amylolyticus gen. nov., sp. nov., isolated from a rottenly hemp rope, and reclassification of Pedobacter tournemirensis as Pararcticibacter tournemirensis comb. nov.</title>
        <authorList>
            <person name="Cai Y."/>
        </authorList>
    </citation>
    <scope>NUCLEOTIDE SEQUENCE [LARGE SCALE GENOMIC DNA]</scope>
    <source>
        <strain evidence="3 4">TF5-37.2-LB10</strain>
    </source>
</reference>
<dbReference type="AlphaFoldDB" id="A0A5M9HH53"/>
<feature type="active site" description="Proton acceptor" evidence="2">
    <location>
        <position position="133"/>
    </location>
</feature>
<dbReference type="SUPFAM" id="SSF51161">
    <property type="entry name" value="Trimeric LpxA-like enzymes"/>
    <property type="match status" value="1"/>
</dbReference>
<dbReference type="OrthoDB" id="9794407at2"/>
<keyword evidence="4" id="KW-1185">Reference proteome</keyword>
<dbReference type="Pfam" id="PF00132">
    <property type="entry name" value="Hexapep"/>
    <property type="match status" value="1"/>
</dbReference>
<name>A0A5M9HH53_9SPHI</name>
<feature type="site" description="Increases basicity of active site His" evidence="2">
    <location>
        <position position="134"/>
    </location>
</feature>
<dbReference type="InterPro" id="IPR011004">
    <property type="entry name" value="Trimer_LpxA-like_sf"/>
</dbReference>